<gene>
    <name evidence="1" type="ORF">ACFSQZ_14835</name>
</gene>
<proteinExistence type="predicted"/>
<dbReference type="RefSeq" id="WP_377092603.1">
    <property type="nucleotide sequence ID" value="NZ_JBHSJM010000001.1"/>
</dbReference>
<organism evidence="1 2">
    <name type="scientific">Rubritalea spongiae</name>
    <dbReference type="NCBI Taxonomy" id="430797"/>
    <lineage>
        <taxon>Bacteria</taxon>
        <taxon>Pseudomonadati</taxon>
        <taxon>Verrucomicrobiota</taxon>
        <taxon>Verrucomicrobiia</taxon>
        <taxon>Verrucomicrobiales</taxon>
        <taxon>Rubritaleaceae</taxon>
        <taxon>Rubritalea</taxon>
    </lineage>
</organism>
<protein>
    <submittedName>
        <fullName evidence="1">Uncharacterized protein</fullName>
    </submittedName>
</protein>
<dbReference type="Proteomes" id="UP001597297">
    <property type="component" value="Unassembled WGS sequence"/>
</dbReference>
<keyword evidence="2" id="KW-1185">Reference proteome</keyword>
<comment type="caution">
    <text evidence="1">The sequence shown here is derived from an EMBL/GenBank/DDBJ whole genome shotgun (WGS) entry which is preliminary data.</text>
</comment>
<reference evidence="2" key="1">
    <citation type="journal article" date="2019" name="Int. J. Syst. Evol. Microbiol.">
        <title>The Global Catalogue of Microorganisms (GCM) 10K type strain sequencing project: providing services to taxonomists for standard genome sequencing and annotation.</title>
        <authorList>
            <consortium name="The Broad Institute Genomics Platform"/>
            <consortium name="The Broad Institute Genome Sequencing Center for Infectious Disease"/>
            <person name="Wu L."/>
            <person name="Ma J."/>
        </authorList>
    </citation>
    <scope>NUCLEOTIDE SEQUENCE [LARGE SCALE GENOMIC DNA]</scope>
    <source>
        <strain evidence="2">JCM 16545</strain>
    </source>
</reference>
<evidence type="ECO:0000313" key="2">
    <source>
        <dbReference type="Proteomes" id="UP001597297"/>
    </source>
</evidence>
<accession>A0ABW5E5U6</accession>
<sequence>MKFFLILFSVFGLLQFCWANDLGKESIGRMEVHVYYATNGDPGLAGSKAKKVEAEVVEQLSSLRDKKYTSYLLLGSDRQPVFRSYENWLAPLKPSEELLISFEPRGAAQGEMLKLDLELWQSKKKIMKAGPTLQKGKPLYIFGPKWRDGRLILSIQLVELIQ</sequence>
<dbReference type="EMBL" id="JBHUJC010000045">
    <property type="protein sequence ID" value="MFD2277742.1"/>
    <property type="molecule type" value="Genomic_DNA"/>
</dbReference>
<name>A0ABW5E5U6_9BACT</name>
<evidence type="ECO:0000313" key="1">
    <source>
        <dbReference type="EMBL" id="MFD2277742.1"/>
    </source>
</evidence>